<evidence type="ECO:0000256" key="2">
    <source>
        <dbReference type="ARBA" id="ARBA00010443"/>
    </source>
</evidence>
<protein>
    <recommendedName>
        <fullName evidence="3">glucose-1-phosphate adenylyltransferase</fullName>
        <ecNumber evidence="3">2.7.7.27</ecNumber>
    </recommendedName>
</protein>
<dbReference type="InterPro" id="IPR005835">
    <property type="entry name" value="NTP_transferase_dom"/>
</dbReference>
<dbReference type="EMBL" id="JALJOS010000014">
    <property type="protein sequence ID" value="KAK9831226.1"/>
    <property type="molecule type" value="Genomic_DNA"/>
</dbReference>
<evidence type="ECO:0000313" key="11">
    <source>
        <dbReference type="EMBL" id="KAK9831226.1"/>
    </source>
</evidence>
<reference evidence="11 12" key="1">
    <citation type="journal article" date="2024" name="Nat. Commun.">
        <title>Phylogenomics reveals the evolutionary origins of lichenization in chlorophyte algae.</title>
        <authorList>
            <person name="Puginier C."/>
            <person name="Libourel C."/>
            <person name="Otte J."/>
            <person name="Skaloud P."/>
            <person name="Haon M."/>
            <person name="Grisel S."/>
            <person name="Petersen M."/>
            <person name="Berrin J.G."/>
            <person name="Delaux P.M."/>
            <person name="Dal Grande F."/>
            <person name="Keller J."/>
        </authorList>
    </citation>
    <scope>NUCLEOTIDE SEQUENCE [LARGE SCALE GENOMIC DNA]</scope>
    <source>
        <strain evidence="11 12">SAG 2145</strain>
    </source>
</reference>
<dbReference type="InterPro" id="IPR029044">
    <property type="entry name" value="Nucleotide-diphossugar_trans"/>
</dbReference>
<evidence type="ECO:0000313" key="12">
    <source>
        <dbReference type="Proteomes" id="UP001438707"/>
    </source>
</evidence>
<dbReference type="PANTHER" id="PTHR43523">
    <property type="entry name" value="GLUCOSE-1-PHOSPHATE ADENYLYLTRANSFERASE-RELATED"/>
    <property type="match status" value="1"/>
</dbReference>
<evidence type="ECO:0000256" key="4">
    <source>
        <dbReference type="ARBA" id="ARBA00022533"/>
    </source>
</evidence>
<name>A0AAW1RBQ3_9CHLO</name>
<dbReference type="PROSITE" id="PS00809">
    <property type="entry name" value="ADP_GLC_PYROPHOSPH_2"/>
    <property type="match status" value="1"/>
</dbReference>
<keyword evidence="12" id="KW-1185">Reference proteome</keyword>
<proteinExistence type="inferred from homology"/>
<dbReference type="GO" id="GO:0005524">
    <property type="term" value="F:ATP binding"/>
    <property type="evidence" value="ECO:0007669"/>
    <property type="project" value="UniProtKB-KW"/>
</dbReference>
<evidence type="ECO:0000259" key="10">
    <source>
        <dbReference type="Pfam" id="PF00483"/>
    </source>
</evidence>
<evidence type="ECO:0000256" key="1">
    <source>
        <dbReference type="ARBA" id="ARBA00000956"/>
    </source>
</evidence>
<dbReference type="InterPro" id="IPR011004">
    <property type="entry name" value="Trimer_LpxA-like_sf"/>
</dbReference>
<comment type="catalytic activity">
    <reaction evidence="1">
        <text>alpha-D-glucose 1-phosphate + ATP + H(+) = ADP-alpha-D-glucose + diphosphate</text>
        <dbReference type="Rhea" id="RHEA:12120"/>
        <dbReference type="ChEBI" id="CHEBI:15378"/>
        <dbReference type="ChEBI" id="CHEBI:30616"/>
        <dbReference type="ChEBI" id="CHEBI:33019"/>
        <dbReference type="ChEBI" id="CHEBI:57498"/>
        <dbReference type="ChEBI" id="CHEBI:58601"/>
        <dbReference type="EC" id="2.7.7.27"/>
    </reaction>
</comment>
<feature type="region of interest" description="Disordered" evidence="9">
    <location>
        <begin position="1"/>
        <end position="33"/>
    </location>
</feature>
<dbReference type="GO" id="GO:0008878">
    <property type="term" value="F:glucose-1-phosphate adenylyltransferase activity"/>
    <property type="evidence" value="ECO:0007669"/>
    <property type="project" value="UniProtKB-EC"/>
</dbReference>
<keyword evidence="6" id="KW-0548">Nucleotidyltransferase</keyword>
<comment type="caution">
    <text evidence="11">The sequence shown here is derived from an EMBL/GenBank/DDBJ whole genome shotgun (WGS) entry which is preliminary data.</text>
</comment>
<evidence type="ECO:0000256" key="9">
    <source>
        <dbReference type="SAM" id="MobiDB-lite"/>
    </source>
</evidence>
<dbReference type="SUPFAM" id="SSF51161">
    <property type="entry name" value="Trimeric LpxA-like enzymes"/>
    <property type="match status" value="1"/>
</dbReference>
<dbReference type="PROSITE" id="PS00810">
    <property type="entry name" value="ADP_GLC_PYROPHOSPH_3"/>
    <property type="match status" value="1"/>
</dbReference>
<gene>
    <name evidence="11" type="ORF">WJX74_008354</name>
</gene>
<dbReference type="Pfam" id="PF00483">
    <property type="entry name" value="NTP_transferase"/>
    <property type="match status" value="1"/>
</dbReference>
<keyword evidence="8" id="KW-0067">ATP-binding</keyword>
<evidence type="ECO:0000256" key="6">
    <source>
        <dbReference type="ARBA" id="ARBA00022695"/>
    </source>
</evidence>
<dbReference type="Gene3D" id="2.160.10.10">
    <property type="entry name" value="Hexapeptide repeat proteins"/>
    <property type="match status" value="1"/>
</dbReference>
<dbReference type="InterPro" id="IPR011831">
    <property type="entry name" value="ADP-Glc_PPase"/>
</dbReference>
<evidence type="ECO:0000256" key="7">
    <source>
        <dbReference type="ARBA" id="ARBA00022741"/>
    </source>
</evidence>
<dbReference type="PANTHER" id="PTHR43523:SF12">
    <property type="entry name" value="GLUCOSE-1-PHOSPHATE ADENYLYLTRANSFERASE LARGE SUBUNIT 1, CHLOROPLASTIC-RELATED"/>
    <property type="match status" value="1"/>
</dbReference>
<dbReference type="InterPro" id="IPR005836">
    <property type="entry name" value="ADP_Glu_pyroP_CS"/>
</dbReference>
<dbReference type="Gene3D" id="3.90.550.10">
    <property type="entry name" value="Spore Coat Polysaccharide Biosynthesis Protein SpsA, Chain A"/>
    <property type="match status" value="1"/>
</dbReference>
<dbReference type="Proteomes" id="UP001438707">
    <property type="component" value="Unassembled WGS sequence"/>
</dbReference>
<dbReference type="Pfam" id="PF25247">
    <property type="entry name" value="LbH_GLGC"/>
    <property type="match status" value="1"/>
</dbReference>
<evidence type="ECO:0000256" key="8">
    <source>
        <dbReference type="ARBA" id="ARBA00022840"/>
    </source>
</evidence>
<evidence type="ECO:0000256" key="5">
    <source>
        <dbReference type="ARBA" id="ARBA00022679"/>
    </source>
</evidence>
<keyword evidence="7" id="KW-0547">Nucleotide-binding</keyword>
<feature type="domain" description="Nucleotidyl transferase" evidence="10">
    <location>
        <begin position="121"/>
        <end position="399"/>
    </location>
</feature>
<keyword evidence="4" id="KW-0021">Allosteric enzyme</keyword>
<accession>A0AAW1RBQ3</accession>
<dbReference type="GO" id="GO:0005978">
    <property type="term" value="P:glycogen biosynthetic process"/>
    <property type="evidence" value="ECO:0007669"/>
    <property type="project" value="InterPro"/>
</dbReference>
<evidence type="ECO:0000256" key="3">
    <source>
        <dbReference type="ARBA" id="ARBA00012460"/>
    </source>
</evidence>
<dbReference type="AlphaFoldDB" id="A0AAW1RBQ3"/>
<dbReference type="CDD" id="cd04651">
    <property type="entry name" value="LbH_G1P_AT_C"/>
    <property type="match status" value="1"/>
</dbReference>
<dbReference type="SUPFAM" id="SSF53448">
    <property type="entry name" value="Nucleotide-diphospho-sugar transferases"/>
    <property type="match status" value="1"/>
</dbReference>
<sequence>MKSFEGFRSVHARPSKALEATRPLSRPARAGRSSLQGCKALLGRDESSADHLSAIGSQDAAAKRHVACASTAMGGGLLEKTPVPTNGQQTMGPSARELKAAKERSRAKLVSSEDVTQNVHAVILAGGPSDNPMARYRAMPSMELGSNTQLIDVPISNCIRSGINKMYVLTQFNSHLLNAHVGRSYPPLVFGSPKTQGFVDVLACHQTPDYDSWYRGSADAVRRNLPVIMEPHRGAGLPEEVVILSGQALYRMDYRELLATHRQAGADVTIATHSVGWGQAKLRGLARVDPDTGLVTDFSEKPAGPQLQRMAHASKHATPDYPFEASMGVYVFTRDALTRLLTENEEHFGTDAGPDTHFGHDVMPHALRAGLRVGAHHFGGYWREISTLRDFFEVNLELASPTSPVSLFDVDDAIVSRGQMLPPAIMHRCQISNSLIGEGTVVQGSILSNSVLGCNAFIDNDCTIENSLIMGNDTYTNEPSRRRSREKGEAVLGIGSGTTIKNAIVDDNAAVGRNCMIANLEGVHEADRTQAGYVIHDGILLVLKGSVIADNSKI</sequence>
<dbReference type="EC" id="2.7.7.27" evidence="3"/>
<comment type="similarity">
    <text evidence="2">Belongs to the bacterial/plant glucose-1-phosphate adenylyltransferase family.</text>
</comment>
<organism evidence="11 12">
    <name type="scientific">Apatococcus lobatus</name>
    <dbReference type="NCBI Taxonomy" id="904363"/>
    <lineage>
        <taxon>Eukaryota</taxon>
        <taxon>Viridiplantae</taxon>
        <taxon>Chlorophyta</taxon>
        <taxon>core chlorophytes</taxon>
        <taxon>Trebouxiophyceae</taxon>
        <taxon>Chlorellales</taxon>
        <taxon>Chlorellaceae</taxon>
        <taxon>Apatococcus</taxon>
    </lineage>
</organism>
<keyword evidence="5" id="KW-0808">Transferase</keyword>